<evidence type="ECO:0000313" key="3">
    <source>
        <dbReference type="Proteomes" id="UP001235094"/>
    </source>
</evidence>
<feature type="domain" description="HTH cro/C1-type" evidence="1">
    <location>
        <begin position="7"/>
        <end position="62"/>
    </location>
</feature>
<protein>
    <submittedName>
        <fullName evidence="2">Transcriptional regulator with XRE-family HTH domain</fullName>
    </submittedName>
</protein>
<reference evidence="2 3" key="1">
    <citation type="submission" date="2023-07" db="EMBL/GenBank/DDBJ databases">
        <title>Genomic Encyclopedia of Type Strains, Phase IV (KMG-IV): sequencing the most valuable type-strain genomes for metagenomic binning, comparative biology and taxonomic classification.</title>
        <authorList>
            <person name="Goeker M."/>
        </authorList>
    </citation>
    <scope>NUCLEOTIDE SEQUENCE [LARGE SCALE GENOMIC DNA]</scope>
    <source>
        <strain evidence="2 3">DSM 15561</strain>
    </source>
</reference>
<dbReference type="InterPro" id="IPR001387">
    <property type="entry name" value="Cro/C1-type_HTH"/>
</dbReference>
<accession>A0ABU0LQ68</accession>
<organism evidence="2 3">
    <name type="scientific">Ancylobacter amanitiformis</name>
    <dbReference type="NCBI Taxonomy" id="217069"/>
    <lineage>
        <taxon>Bacteria</taxon>
        <taxon>Pseudomonadati</taxon>
        <taxon>Pseudomonadota</taxon>
        <taxon>Alphaproteobacteria</taxon>
        <taxon>Hyphomicrobiales</taxon>
        <taxon>Xanthobacteraceae</taxon>
        <taxon>Ancylobacter</taxon>
    </lineage>
</organism>
<dbReference type="PROSITE" id="PS50943">
    <property type="entry name" value="HTH_CROC1"/>
    <property type="match status" value="1"/>
</dbReference>
<evidence type="ECO:0000259" key="1">
    <source>
        <dbReference type="PROSITE" id="PS50943"/>
    </source>
</evidence>
<dbReference type="SMART" id="SM00530">
    <property type="entry name" value="HTH_XRE"/>
    <property type="match status" value="1"/>
</dbReference>
<dbReference type="CDD" id="cd00093">
    <property type="entry name" value="HTH_XRE"/>
    <property type="match status" value="1"/>
</dbReference>
<comment type="caution">
    <text evidence="2">The sequence shown here is derived from an EMBL/GenBank/DDBJ whole genome shotgun (WGS) entry which is preliminary data.</text>
</comment>
<keyword evidence="3" id="KW-1185">Reference proteome</keyword>
<proteinExistence type="predicted"/>
<gene>
    <name evidence="2" type="ORF">QOZ99_001712</name>
</gene>
<dbReference type="RefSeq" id="WP_306889537.1">
    <property type="nucleotide sequence ID" value="NZ_JAUSVR010000004.1"/>
</dbReference>
<dbReference type="Gene3D" id="1.10.260.40">
    <property type="entry name" value="lambda repressor-like DNA-binding domains"/>
    <property type="match status" value="1"/>
</dbReference>
<dbReference type="EMBL" id="JAUSVR010000004">
    <property type="protein sequence ID" value="MDQ0510824.1"/>
    <property type="molecule type" value="Genomic_DNA"/>
</dbReference>
<dbReference type="SUPFAM" id="SSF47413">
    <property type="entry name" value="lambda repressor-like DNA-binding domains"/>
    <property type="match status" value="1"/>
</dbReference>
<sequence length="158" mass="17678">MTVGARIRAWREGQKLTLADLADRLDIDISTQTLGRYERGARQPDAEFLQALVRLGCDAAWLLTGVRGSTDDRPEPWQRFSPDAELFGRITDMIVRTYRDLNIPLAPVDLGRMTAQKYAVITEATEDAAERFTMVKLVGVQLRNELTTSEPGTGKRLA</sequence>
<dbReference type="Proteomes" id="UP001235094">
    <property type="component" value="Unassembled WGS sequence"/>
</dbReference>
<dbReference type="InterPro" id="IPR010982">
    <property type="entry name" value="Lambda_DNA-bd_dom_sf"/>
</dbReference>
<dbReference type="Pfam" id="PF01381">
    <property type="entry name" value="HTH_3"/>
    <property type="match status" value="1"/>
</dbReference>
<evidence type="ECO:0000313" key="2">
    <source>
        <dbReference type="EMBL" id="MDQ0510824.1"/>
    </source>
</evidence>
<name>A0ABU0LQ68_9HYPH</name>